<reference evidence="7" key="1">
    <citation type="submission" date="2021-02" db="EMBL/GenBank/DDBJ databases">
        <title>Genome-Resolved Metagenomics of a Microbial Community Performing Photosynthetic Biological Nutrient Removal.</title>
        <authorList>
            <person name="Mcdaniel E.A."/>
        </authorList>
    </citation>
    <scope>NUCLEOTIDE SEQUENCE</scope>
    <source>
        <strain evidence="7">UWPOB_OBS1</strain>
    </source>
</reference>
<evidence type="ECO:0000256" key="3">
    <source>
        <dbReference type="ARBA" id="ARBA00023237"/>
    </source>
</evidence>
<dbReference type="SUPFAM" id="SSF103088">
    <property type="entry name" value="OmpA-like"/>
    <property type="match status" value="1"/>
</dbReference>
<proteinExistence type="predicted"/>
<sequence>MGSLIRKSLISLFVALTLSSALPLASAFAASETRPPTILEAPDLTTALRIVPGLTVTVHTFEGLDTKWKEVGDYDFVARVAECEAKGKGFIYDWEIGPPANASGSRKVDHRDVLFSHKVSLFYPKHEVCTLAGYTNVLRVSDALYKDLKEGKTTPFAIDGPESLIVHHAEVLQIPRSIRAEGSENVRIKIEGQFHELRAIKAVCDNGWTYWILDNPHMPMIIQGNAPFRWVVSLGNVNGDLSDANREAKDIYDHLKRDGIATSYLILFDFDKDTLRPQSKEILLSLSKYLKQDKSLRLKVEGHTCTIGGYQYNMDLSRRRARSVKRYLVENCSIDDNRLQSVGYGFTKPEKSNANEQGRARNRRVVFREIK</sequence>
<protein>
    <submittedName>
        <fullName evidence="7">OmpA family protein</fullName>
    </submittedName>
</protein>
<dbReference type="GO" id="GO:0009279">
    <property type="term" value="C:cell outer membrane"/>
    <property type="evidence" value="ECO:0007669"/>
    <property type="project" value="UniProtKB-SubCell"/>
</dbReference>
<accession>A0A8J7P758</accession>
<dbReference type="Proteomes" id="UP000664277">
    <property type="component" value="Unassembled WGS sequence"/>
</dbReference>
<dbReference type="InterPro" id="IPR036737">
    <property type="entry name" value="OmpA-like_sf"/>
</dbReference>
<dbReference type="PRINTS" id="PR01021">
    <property type="entry name" value="OMPADOMAIN"/>
</dbReference>
<comment type="subcellular location">
    <subcellularLocation>
        <location evidence="1">Cell outer membrane</location>
    </subcellularLocation>
</comment>
<evidence type="ECO:0000313" key="7">
    <source>
        <dbReference type="EMBL" id="MBN8660089.1"/>
    </source>
</evidence>
<evidence type="ECO:0000259" key="6">
    <source>
        <dbReference type="PROSITE" id="PS51123"/>
    </source>
</evidence>
<dbReference type="PROSITE" id="PS51123">
    <property type="entry name" value="OMPA_2"/>
    <property type="match status" value="1"/>
</dbReference>
<evidence type="ECO:0000313" key="8">
    <source>
        <dbReference type="Proteomes" id="UP000664277"/>
    </source>
</evidence>
<keyword evidence="2 4" id="KW-0472">Membrane</keyword>
<comment type="caution">
    <text evidence="7">The sequence shown here is derived from an EMBL/GenBank/DDBJ whole genome shotgun (WGS) entry which is preliminary data.</text>
</comment>
<gene>
    <name evidence="7" type="ORF">J0M35_06970</name>
</gene>
<name>A0A8J7P758_9BACT</name>
<evidence type="ECO:0000256" key="5">
    <source>
        <dbReference type="SAM" id="SignalP"/>
    </source>
</evidence>
<dbReference type="Pfam" id="PF00691">
    <property type="entry name" value="OmpA"/>
    <property type="match status" value="1"/>
</dbReference>
<keyword evidence="3" id="KW-0998">Cell outer membrane</keyword>
<dbReference type="PANTHER" id="PTHR30329">
    <property type="entry name" value="STATOR ELEMENT OF FLAGELLAR MOTOR COMPLEX"/>
    <property type="match status" value="1"/>
</dbReference>
<dbReference type="PANTHER" id="PTHR30329:SF21">
    <property type="entry name" value="LIPOPROTEIN YIAD-RELATED"/>
    <property type="match status" value="1"/>
</dbReference>
<dbReference type="AlphaFoldDB" id="A0A8J7P758"/>
<keyword evidence="5" id="KW-0732">Signal</keyword>
<evidence type="ECO:0000256" key="2">
    <source>
        <dbReference type="ARBA" id="ARBA00023136"/>
    </source>
</evidence>
<dbReference type="InterPro" id="IPR050330">
    <property type="entry name" value="Bact_OuterMem_StrucFunc"/>
</dbReference>
<feature type="signal peptide" evidence="5">
    <location>
        <begin position="1"/>
        <end position="29"/>
    </location>
</feature>
<evidence type="ECO:0000256" key="4">
    <source>
        <dbReference type="PROSITE-ProRule" id="PRU00473"/>
    </source>
</evidence>
<feature type="domain" description="OmpA-like" evidence="6">
    <location>
        <begin position="255"/>
        <end position="371"/>
    </location>
</feature>
<dbReference type="InterPro" id="IPR006665">
    <property type="entry name" value="OmpA-like"/>
</dbReference>
<dbReference type="EMBL" id="JAFLCK010000007">
    <property type="protein sequence ID" value="MBN8660089.1"/>
    <property type="molecule type" value="Genomic_DNA"/>
</dbReference>
<dbReference type="InterPro" id="IPR006664">
    <property type="entry name" value="OMP_bac"/>
</dbReference>
<dbReference type="CDD" id="cd07185">
    <property type="entry name" value="OmpA_C-like"/>
    <property type="match status" value="1"/>
</dbReference>
<dbReference type="Gene3D" id="3.30.1330.60">
    <property type="entry name" value="OmpA-like domain"/>
    <property type="match status" value="1"/>
</dbReference>
<feature type="chain" id="PRO_5035280394" evidence="5">
    <location>
        <begin position="30"/>
        <end position="371"/>
    </location>
</feature>
<evidence type="ECO:0000256" key="1">
    <source>
        <dbReference type="ARBA" id="ARBA00004442"/>
    </source>
</evidence>
<organism evidence="7 8">
    <name type="scientific">Candidatus Obscuribacter phosphatis</name>
    <dbReference type="NCBI Taxonomy" id="1906157"/>
    <lineage>
        <taxon>Bacteria</taxon>
        <taxon>Bacillati</taxon>
        <taxon>Candidatus Melainabacteria</taxon>
        <taxon>Candidatus Obscuribacterales</taxon>
        <taxon>Candidatus Obscuribacteraceae</taxon>
        <taxon>Candidatus Obscuribacter</taxon>
    </lineage>
</organism>